<reference evidence="2" key="1">
    <citation type="journal article" date="2020" name="Cell">
        <title>Large-Scale Comparative Analyses of Tick Genomes Elucidate Their Genetic Diversity and Vector Capacities.</title>
        <authorList>
            <consortium name="Tick Genome and Microbiome Consortium (TIGMIC)"/>
            <person name="Jia N."/>
            <person name="Wang J."/>
            <person name="Shi W."/>
            <person name="Du L."/>
            <person name="Sun Y."/>
            <person name="Zhan W."/>
            <person name="Jiang J.F."/>
            <person name="Wang Q."/>
            <person name="Zhang B."/>
            <person name="Ji P."/>
            <person name="Bell-Sakyi L."/>
            <person name="Cui X.M."/>
            <person name="Yuan T.T."/>
            <person name="Jiang B.G."/>
            <person name="Yang W.F."/>
            <person name="Lam T.T."/>
            <person name="Chang Q.C."/>
            <person name="Ding S.J."/>
            <person name="Wang X.J."/>
            <person name="Zhu J.G."/>
            <person name="Ruan X.D."/>
            <person name="Zhao L."/>
            <person name="Wei J.T."/>
            <person name="Ye R.Z."/>
            <person name="Que T.C."/>
            <person name="Du C.H."/>
            <person name="Zhou Y.H."/>
            <person name="Cheng J.X."/>
            <person name="Dai P.F."/>
            <person name="Guo W.B."/>
            <person name="Han X.H."/>
            <person name="Huang E.J."/>
            <person name="Li L.F."/>
            <person name="Wei W."/>
            <person name="Gao Y.C."/>
            <person name="Liu J.Z."/>
            <person name="Shao H.Z."/>
            <person name="Wang X."/>
            <person name="Wang C.C."/>
            <person name="Yang T.C."/>
            <person name="Huo Q.B."/>
            <person name="Li W."/>
            <person name="Chen H.Y."/>
            <person name="Chen S.E."/>
            <person name="Zhou L.G."/>
            <person name="Ni X.B."/>
            <person name="Tian J.H."/>
            <person name="Sheng Y."/>
            <person name="Liu T."/>
            <person name="Pan Y.S."/>
            <person name="Xia L.Y."/>
            <person name="Li J."/>
            <person name="Zhao F."/>
            <person name="Cao W.C."/>
        </authorList>
    </citation>
    <scope>NUCLEOTIDE SEQUENCE</scope>
    <source>
        <strain evidence="2">Rsan-2018</strain>
    </source>
</reference>
<proteinExistence type="predicted"/>
<dbReference type="AlphaFoldDB" id="A0A9D4SQI7"/>
<organism evidence="2 3">
    <name type="scientific">Rhipicephalus sanguineus</name>
    <name type="common">Brown dog tick</name>
    <name type="synonym">Ixodes sanguineus</name>
    <dbReference type="NCBI Taxonomy" id="34632"/>
    <lineage>
        <taxon>Eukaryota</taxon>
        <taxon>Metazoa</taxon>
        <taxon>Ecdysozoa</taxon>
        <taxon>Arthropoda</taxon>
        <taxon>Chelicerata</taxon>
        <taxon>Arachnida</taxon>
        <taxon>Acari</taxon>
        <taxon>Parasitiformes</taxon>
        <taxon>Ixodida</taxon>
        <taxon>Ixodoidea</taxon>
        <taxon>Ixodidae</taxon>
        <taxon>Rhipicephalinae</taxon>
        <taxon>Rhipicephalus</taxon>
        <taxon>Rhipicephalus</taxon>
    </lineage>
</organism>
<dbReference type="Proteomes" id="UP000821837">
    <property type="component" value="Unassembled WGS sequence"/>
</dbReference>
<comment type="caution">
    <text evidence="2">The sequence shown here is derived from an EMBL/GenBank/DDBJ whole genome shotgun (WGS) entry which is preliminary data.</text>
</comment>
<dbReference type="EMBL" id="JABSTV010001253">
    <property type="protein sequence ID" value="KAH7943465.1"/>
    <property type="molecule type" value="Genomic_DNA"/>
</dbReference>
<name>A0A9D4SQI7_RHISA</name>
<feature type="compositionally biased region" description="Low complexity" evidence="1">
    <location>
        <begin position="30"/>
        <end position="39"/>
    </location>
</feature>
<feature type="region of interest" description="Disordered" evidence="1">
    <location>
        <begin position="1"/>
        <end position="60"/>
    </location>
</feature>
<sequence length="204" mass="22496">MGGPPLPTAVGRRRLFGGRTARVPEPPSAAAPTRASAKRSFSDADLTRERPQKRGKTDLEPEEENIKCYVVLEPLESSLGRLSFRLCALSGSTSKSTQWALVFSFPGRALKLDVVCDDDECLLSRVQRVTANYIDEAKEKVPVGRFFLTEEHLYQLEEMGHLGPYDVRQNNCQTFVLSVCFGFSYISRESSLPSAKVSSGTSTA</sequence>
<evidence type="ECO:0000313" key="2">
    <source>
        <dbReference type="EMBL" id="KAH7943465.1"/>
    </source>
</evidence>
<evidence type="ECO:0000256" key="1">
    <source>
        <dbReference type="SAM" id="MobiDB-lite"/>
    </source>
</evidence>
<feature type="compositionally biased region" description="Basic and acidic residues" evidence="1">
    <location>
        <begin position="40"/>
        <end position="59"/>
    </location>
</feature>
<reference evidence="2" key="2">
    <citation type="submission" date="2021-09" db="EMBL/GenBank/DDBJ databases">
        <authorList>
            <person name="Jia N."/>
            <person name="Wang J."/>
            <person name="Shi W."/>
            <person name="Du L."/>
            <person name="Sun Y."/>
            <person name="Zhan W."/>
            <person name="Jiang J."/>
            <person name="Wang Q."/>
            <person name="Zhang B."/>
            <person name="Ji P."/>
            <person name="Sakyi L.B."/>
            <person name="Cui X."/>
            <person name="Yuan T."/>
            <person name="Jiang B."/>
            <person name="Yang W."/>
            <person name="Lam T.T.-Y."/>
            <person name="Chang Q."/>
            <person name="Ding S."/>
            <person name="Wang X."/>
            <person name="Zhu J."/>
            <person name="Ruan X."/>
            <person name="Zhao L."/>
            <person name="Wei J."/>
            <person name="Que T."/>
            <person name="Du C."/>
            <person name="Cheng J."/>
            <person name="Dai P."/>
            <person name="Han X."/>
            <person name="Huang E."/>
            <person name="Gao Y."/>
            <person name="Liu J."/>
            <person name="Shao H."/>
            <person name="Ye R."/>
            <person name="Li L."/>
            <person name="Wei W."/>
            <person name="Wang X."/>
            <person name="Wang C."/>
            <person name="Huo Q."/>
            <person name="Li W."/>
            <person name="Guo W."/>
            <person name="Chen H."/>
            <person name="Chen S."/>
            <person name="Zhou L."/>
            <person name="Zhou L."/>
            <person name="Ni X."/>
            <person name="Tian J."/>
            <person name="Zhou Y."/>
            <person name="Sheng Y."/>
            <person name="Liu T."/>
            <person name="Pan Y."/>
            <person name="Xia L."/>
            <person name="Li J."/>
            <person name="Zhao F."/>
            <person name="Cao W."/>
        </authorList>
    </citation>
    <scope>NUCLEOTIDE SEQUENCE</scope>
    <source>
        <strain evidence="2">Rsan-2018</strain>
        <tissue evidence="2">Larvae</tissue>
    </source>
</reference>
<gene>
    <name evidence="2" type="ORF">HPB52_008750</name>
</gene>
<evidence type="ECO:0000313" key="3">
    <source>
        <dbReference type="Proteomes" id="UP000821837"/>
    </source>
</evidence>
<protein>
    <submittedName>
        <fullName evidence="2">Uncharacterized protein</fullName>
    </submittedName>
</protein>
<accession>A0A9D4SQI7</accession>
<keyword evidence="3" id="KW-1185">Reference proteome</keyword>